<accession>A4A3L7</accession>
<comment type="subcellular location">
    <subcellularLocation>
        <location evidence="1 5">Cell membrane</location>
        <topology evidence="1 5">Multi-pass membrane protein</topology>
    </subcellularLocation>
</comment>
<protein>
    <submittedName>
        <fullName evidence="7">ABC-type uncharacterized transport system, permease component</fullName>
    </submittedName>
</protein>
<dbReference type="PANTHER" id="PTHR42727:SF1">
    <property type="entry name" value="PHOSPHATE TRANSPORT SYSTEM PERMEASE"/>
    <property type="match status" value="1"/>
</dbReference>
<dbReference type="CDD" id="cd06261">
    <property type="entry name" value="TM_PBP2"/>
    <property type="match status" value="1"/>
</dbReference>
<dbReference type="Pfam" id="PF00528">
    <property type="entry name" value="BPD_transp_1"/>
    <property type="match status" value="1"/>
</dbReference>
<dbReference type="HOGENOM" id="CLU_013803_0_0_6"/>
<evidence type="ECO:0000256" key="4">
    <source>
        <dbReference type="ARBA" id="ARBA00023136"/>
    </source>
</evidence>
<evidence type="ECO:0000313" key="7">
    <source>
        <dbReference type="EMBL" id="EAQ99290.2"/>
    </source>
</evidence>
<comment type="similarity">
    <text evidence="5">Belongs to the binding-protein-dependent transport system permease family.</text>
</comment>
<reference evidence="7 8" key="1">
    <citation type="journal article" date="2007" name="Proc. Natl. Acad. Sci. U.S.A.">
        <title>Characterization of a marine gammaproteobacterium capable of aerobic anoxygenic photosynthesis.</title>
        <authorList>
            <person name="Fuchs B.M."/>
            <person name="Spring S."/>
            <person name="Teeling H."/>
            <person name="Quast C."/>
            <person name="Wulf J."/>
            <person name="Schattenhofer M."/>
            <person name="Yan S."/>
            <person name="Ferriera S."/>
            <person name="Johnson J."/>
            <person name="Glockner F.O."/>
            <person name="Amann R."/>
        </authorList>
    </citation>
    <scope>NUCLEOTIDE SEQUENCE [LARGE SCALE GENOMIC DNA]</scope>
    <source>
        <strain evidence="7">KT71</strain>
    </source>
</reference>
<feature type="transmembrane region" description="Helical" evidence="5">
    <location>
        <begin position="439"/>
        <end position="459"/>
    </location>
</feature>
<proteinExistence type="inferred from homology"/>
<feature type="transmembrane region" description="Helical" evidence="5">
    <location>
        <begin position="550"/>
        <end position="570"/>
    </location>
</feature>
<dbReference type="SUPFAM" id="SSF63829">
    <property type="entry name" value="Calcium-dependent phosphotriesterase"/>
    <property type="match status" value="1"/>
</dbReference>
<organism evidence="7 8">
    <name type="scientific">Congregibacter litoralis KT71</name>
    <dbReference type="NCBI Taxonomy" id="314285"/>
    <lineage>
        <taxon>Bacteria</taxon>
        <taxon>Pseudomonadati</taxon>
        <taxon>Pseudomonadota</taxon>
        <taxon>Gammaproteobacteria</taxon>
        <taxon>Cellvibrionales</taxon>
        <taxon>Halieaceae</taxon>
        <taxon>Congregibacter</taxon>
    </lineage>
</organism>
<evidence type="ECO:0000313" key="8">
    <source>
        <dbReference type="Proteomes" id="UP000019205"/>
    </source>
</evidence>
<dbReference type="GO" id="GO:0005886">
    <property type="term" value="C:plasma membrane"/>
    <property type="evidence" value="ECO:0007669"/>
    <property type="project" value="UniProtKB-SubCell"/>
</dbReference>
<feature type="transmembrane region" description="Helical" evidence="5">
    <location>
        <begin position="665"/>
        <end position="686"/>
    </location>
</feature>
<feature type="transmembrane region" description="Helical" evidence="5">
    <location>
        <begin position="599"/>
        <end position="620"/>
    </location>
</feature>
<reference evidence="7 8" key="2">
    <citation type="journal article" date="2009" name="PLoS ONE">
        <title>The photosynthetic apparatus and its regulation in the aerobic gammaproteobacterium Congregibacter litoralis gen. nov., sp. nov.</title>
        <authorList>
            <person name="Spring S."/>
            <person name="Lunsdorf H."/>
            <person name="Fuchs B.M."/>
            <person name="Tindall B.J."/>
        </authorList>
    </citation>
    <scope>NUCLEOTIDE SEQUENCE [LARGE SCALE GENOMIC DNA]</scope>
    <source>
        <strain evidence="7">KT71</strain>
    </source>
</reference>
<evidence type="ECO:0000256" key="1">
    <source>
        <dbReference type="ARBA" id="ARBA00004651"/>
    </source>
</evidence>
<feature type="transmembrane region" description="Helical" evidence="5">
    <location>
        <begin position="465"/>
        <end position="492"/>
    </location>
</feature>
<dbReference type="InterPro" id="IPR035906">
    <property type="entry name" value="MetI-like_sf"/>
</dbReference>
<dbReference type="eggNOG" id="COG4590">
    <property type="taxonomic scope" value="Bacteria"/>
</dbReference>
<evidence type="ECO:0000256" key="3">
    <source>
        <dbReference type="ARBA" id="ARBA00022989"/>
    </source>
</evidence>
<keyword evidence="3 5" id="KW-1133">Transmembrane helix</keyword>
<dbReference type="PANTHER" id="PTHR42727">
    <property type="entry name" value="PHOSPHATE TRANSPORT SYSTEM PERMEASE PROTEIN"/>
    <property type="match status" value="1"/>
</dbReference>
<feature type="domain" description="ABC transmembrane type-1" evidence="6">
    <location>
        <begin position="398"/>
        <end position="686"/>
    </location>
</feature>
<feature type="transmembrane region" description="Helical" evidence="5">
    <location>
        <begin position="404"/>
        <end position="427"/>
    </location>
</feature>
<name>A4A3L7_9GAMM</name>
<feature type="transmembrane region" description="Helical" evidence="5">
    <location>
        <begin position="504"/>
        <end position="530"/>
    </location>
</feature>
<dbReference type="EMBL" id="AAOA02000001">
    <property type="protein sequence ID" value="EAQ99290.2"/>
    <property type="molecule type" value="Genomic_DNA"/>
</dbReference>
<evidence type="ECO:0000256" key="2">
    <source>
        <dbReference type="ARBA" id="ARBA00022692"/>
    </source>
</evidence>
<keyword evidence="4 5" id="KW-0472">Membrane</keyword>
<dbReference type="SUPFAM" id="SSF161098">
    <property type="entry name" value="MetI-like"/>
    <property type="match status" value="2"/>
</dbReference>
<evidence type="ECO:0000259" key="6">
    <source>
        <dbReference type="PROSITE" id="PS50928"/>
    </source>
</evidence>
<dbReference type="PROSITE" id="PS50928">
    <property type="entry name" value="ABC_TM1"/>
    <property type="match status" value="1"/>
</dbReference>
<keyword evidence="2 5" id="KW-0812">Transmembrane</keyword>
<dbReference type="STRING" id="314285.KT71_16511"/>
<evidence type="ECO:0000256" key="5">
    <source>
        <dbReference type="RuleBase" id="RU363032"/>
    </source>
</evidence>
<gene>
    <name evidence="7" type="ORF">KT71_16511</name>
</gene>
<comment type="caution">
    <text evidence="7">The sequence shown here is derived from an EMBL/GenBank/DDBJ whole genome shotgun (WGS) entry which is preliminary data.</text>
</comment>
<keyword evidence="5" id="KW-0813">Transport</keyword>
<dbReference type="GO" id="GO:0055085">
    <property type="term" value="P:transmembrane transport"/>
    <property type="evidence" value="ECO:0007669"/>
    <property type="project" value="InterPro"/>
</dbReference>
<dbReference type="Gene3D" id="1.10.3720.10">
    <property type="entry name" value="MetI-like"/>
    <property type="match status" value="1"/>
</dbReference>
<sequence>MSAWVCPVTETPFRIAARRRARDRMATVAIAAAGGAVIIMILLILAYLLYVAMPLASVTRIEAVSTETLPAKRSSLVFAGERRFLLPEGARGASGEVRRAGQHAVRLRADTLEVFAIPPAGLGGDNNRPETLEVQATIGVSGALPASLAVDARGERLLYAFFDQQGVLHAGELDRPAPSSGVAKRHRLMALEFSSGVVQVDAGSGLVVVVKDRSYLRWTPGAPSKSLVQGQLPRVQSVAKHLAWGPNHETLLLVDEDNRVYRFDTARADFPLLGEPWVAPINVRGLVSEDRRRVVYFFGEEGELLVQVPSSKEELLREIVPALKGPGDLGLDVDDNVLYRLTDTERVRVRLRNPSPETGWRSLWLAQWFGGYDAPGQYWHPDGAAIGVLSKLSLSPLLYGTFKAAIYGMLLAIPLSLGAAVYTGYFLPPRIRNRVKPSIEMLEAFPTVVLGFVAGLWLAPLLVDYLLPILLLPVLLLALPLLLSLIHLLLQLLSPRFQRRPPRVALVAAVYLLATLLLMTNGEFLEGWLLETSMRDWLWREWGIAYEQRNALLVGMAMGIAITPVMFSIIEDSIFAVPRSLSDGSLALGATRWQSLARVVLPAASPAILSALLIGIARGLGETMIVLLATGNTPLMEPGAFTGLRSLSASIVVELPEAGTESVQFRLLFLAALVLFGLTFVLNTVAELFRQRLRYAYANR</sequence>
<keyword evidence="8" id="KW-1185">Reference proteome</keyword>
<feature type="transmembrane region" description="Helical" evidence="5">
    <location>
        <begin position="28"/>
        <end position="50"/>
    </location>
</feature>
<dbReference type="AlphaFoldDB" id="A4A3L7"/>
<dbReference type="InterPro" id="IPR000515">
    <property type="entry name" value="MetI-like"/>
</dbReference>
<dbReference type="Proteomes" id="UP000019205">
    <property type="component" value="Chromosome"/>
</dbReference>